<protein>
    <submittedName>
        <fullName evidence="1">Uncharacterized protein</fullName>
    </submittedName>
</protein>
<feature type="non-terminal residue" evidence="1">
    <location>
        <position position="1"/>
    </location>
</feature>
<accession>A0A0V0Z1P6</accession>
<evidence type="ECO:0000313" key="1">
    <source>
        <dbReference type="EMBL" id="KRY06296.1"/>
    </source>
</evidence>
<organism evidence="1 2">
    <name type="scientific">Trichinella britovi</name>
    <name type="common">Parasitic roundworm</name>
    <dbReference type="NCBI Taxonomy" id="45882"/>
    <lineage>
        <taxon>Eukaryota</taxon>
        <taxon>Metazoa</taxon>
        <taxon>Ecdysozoa</taxon>
        <taxon>Nematoda</taxon>
        <taxon>Enoplea</taxon>
        <taxon>Dorylaimia</taxon>
        <taxon>Trichinellida</taxon>
        <taxon>Trichinellidae</taxon>
        <taxon>Trichinella</taxon>
    </lineage>
</organism>
<name>A0A0V0Z1P6_TRIBR</name>
<sequence>LFVKNCSDAVATGDFNTMEKSTNDELHTTVAIQLN</sequence>
<gene>
    <name evidence="1" type="ORF">T03_8240</name>
</gene>
<dbReference type="EMBL" id="JYDI01004534">
    <property type="protein sequence ID" value="KRY06296.1"/>
    <property type="molecule type" value="Genomic_DNA"/>
</dbReference>
<dbReference type="AlphaFoldDB" id="A0A0V0Z1P6"/>
<comment type="caution">
    <text evidence="1">The sequence shown here is derived from an EMBL/GenBank/DDBJ whole genome shotgun (WGS) entry which is preliminary data.</text>
</comment>
<keyword evidence="2" id="KW-1185">Reference proteome</keyword>
<evidence type="ECO:0000313" key="2">
    <source>
        <dbReference type="Proteomes" id="UP000054653"/>
    </source>
</evidence>
<proteinExistence type="predicted"/>
<reference evidence="1 2" key="1">
    <citation type="submission" date="2015-01" db="EMBL/GenBank/DDBJ databases">
        <title>Evolution of Trichinella species and genotypes.</title>
        <authorList>
            <person name="Korhonen P.K."/>
            <person name="Edoardo P."/>
            <person name="Giuseppe L.R."/>
            <person name="Gasser R.B."/>
        </authorList>
    </citation>
    <scope>NUCLEOTIDE SEQUENCE [LARGE SCALE GENOMIC DNA]</scope>
    <source>
        <strain evidence="1">ISS120</strain>
    </source>
</reference>
<dbReference type="Proteomes" id="UP000054653">
    <property type="component" value="Unassembled WGS sequence"/>
</dbReference>